<proteinExistence type="predicted"/>
<reference evidence="1" key="1">
    <citation type="submission" date="2018-02" db="EMBL/GenBank/DDBJ databases">
        <title>Rhizophora mucronata_Transcriptome.</title>
        <authorList>
            <person name="Meera S.P."/>
            <person name="Sreeshan A."/>
            <person name="Augustine A."/>
        </authorList>
    </citation>
    <scope>NUCLEOTIDE SEQUENCE</scope>
    <source>
        <tissue evidence="1">Leaf</tissue>
    </source>
</reference>
<protein>
    <submittedName>
        <fullName evidence="1">Uncharacterized protein</fullName>
    </submittedName>
</protein>
<name>A0A2P2R2X9_RHIMU</name>
<organism evidence="1">
    <name type="scientific">Rhizophora mucronata</name>
    <name type="common">Asiatic mangrove</name>
    <dbReference type="NCBI Taxonomy" id="61149"/>
    <lineage>
        <taxon>Eukaryota</taxon>
        <taxon>Viridiplantae</taxon>
        <taxon>Streptophyta</taxon>
        <taxon>Embryophyta</taxon>
        <taxon>Tracheophyta</taxon>
        <taxon>Spermatophyta</taxon>
        <taxon>Magnoliopsida</taxon>
        <taxon>eudicotyledons</taxon>
        <taxon>Gunneridae</taxon>
        <taxon>Pentapetalae</taxon>
        <taxon>rosids</taxon>
        <taxon>fabids</taxon>
        <taxon>Malpighiales</taxon>
        <taxon>Rhizophoraceae</taxon>
        <taxon>Rhizophora</taxon>
    </lineage>
</organism>
<accession>A0A2P2R2X9</accession>
<evidence type="ECO:0000313" key="1">
    <source>
        <dbReference type="EMBL" id="MBX73541.1"/>
    </source>
</evidence>
<sequence>MVNEQVLMSLISTFL</sequence>
<dbReference type="EMBL" id="GGEC01093057">
    <property type="protein sequence ID" value="MBX73541.1"/>
    <property type="molecule type" value="Transcribed_RNA"/>
</dbReference>